<gene>
    <name evidence="10" type="ORF">ADIARSV_3280</name>
</gene>
<protein>
    <submittedName>
        <fullName evidence="10">Na(+) H(+) antiporter subunit F</fullName>
    </submittedName>
</protein>
<keyword evidence="8" id="KW-0050">Antiport</keyword>
<evidence type="ECO:0000256" key="2">
    <source>
        <dbReference type="ARBA" id="ARBA00009212"/>
    </source>
</evidence>
<dbReference type="OrthoDB" id="9799958at2"/>
<comment type="similarity">
    <text evidence="2 8">Belongs to the CPA3 antiporters (TC 2.A.63) subunit F family.</text>
</comment>
<dbReference type="Pfam" id="PF04066">
    <property type="entry name" value="MrpF_PhaF"/>
    <property type="match status" value="1"/>
</dbReference>
<comment type="subcellular location">
    <subcellularLocation>
        <location evidence="1 8">Cell membrane</location>
        <topology evidence="1 8">Multi-pass membrane protein</topology>
    </subcellularLocation>
</comment>
<dbReference type="PANTHER" id="PTHR34702:SF1">
    <property type="entry name" value="NA(+)_H(+) ANTIPORTER SUBUNIT F"/>
    <property type="match status" value="1"/>
</dbReference>
<dbReference type="PIRSF" id="PIRSF028784">
    <property type="entry name" value="MrpF"/>
    <property type="match status" value="1"/>
</dbReference>
<dbReference type="AlphaFoldDB" id="R9GP06"/>
<keyword evidence="5 9" id="KW-0812">Transmembrane</keyword>
<keyword evidence="4 8" id="KW-1003">Cell membrane</keyword>
<dbReference type="eggNOG" id="COG2212">
    <property type="taxonomic scope" value="Bacteria"/>
</dbReference>
<keyword evidence="11" id="KW-1185">Reference proteome</keyword>
<comment type="caution">
    <text evidence="10">The sequence shown here is derived from an EMBL/GenBank/DDBJ whole genome shotgun (WGS) entry which is preliminary data.</text>
</comment>
<name>R9GP06_9SPHI</name>
<organism evidence="10 11">
    <name type="scientific">Arcticibacter svalbardensis MN12-7</name>
    <dbReference type="NCBI Taxonomy" id="1150600"/>
    <lineage>
        <taxon>Bacteria</taxon>
        <taxon>Pseudomonadati</taxon>
        <taxon>Bacteroidota</taxon>
        <taxon>Sphingobacteriia</taxon>
        <taxon>Sphingobacteriales</taxon>
        <taxon>Sphingobacteriaceae</taxon>
        <taxon>Arcticibacter</taxon>
    </lineage>
</organism>
<evidence type="ECO:0000256" key="5">
    <source>
        <dbReference type="ARBA" id="ARBA00022692"/>
    </source>
</evidence>
<evidence type="ECO:0000256" key="3">
    <source>
        <dbReference type="ARBA" id="ARBA00022448"/>
    </source>
</evidence>
<dbReference type="Proteomes" id="UP000014174">
    <property type="component" value="Unassembled WGS sequence"/>
</dbReference>
<dbReference type="STRING" id="1150600.ADIARSV_3280"/>
<feature type="transmembrane region" description="Helical" evidence="9">
    <location>
        <begin position="61"/>
        <end position="84"/>
    </location>
</feature>
<evidence type="ECO:0000256" key="9">
    <source>
        <dbReference type="SAM" id="Phobius"/>
    </source>
</evidence>
<keyword evidence="8" id="KW-0406">Ion transport</keyword>
<dbReference type="PANTHER" id="PTHR34702">
    <property type="entry name" value="NA(+)/H(+) ANTIPORTER SUBUNIT F1"/>
    <property type="match status" value="1"/>
</dbReference>
<accession>R9GP06</accession>
<dbReference type="NCBIfam" id="NF009243">
    <property type="entry name" value="PRK12599.1-2"/>
    <property type="match status" value="1"/>
</dbReference>
<keyword evidence="6 9" id="KW-1133">Transmembrane helix</keyword>
<dbReference type="GO" id="GO:0005886">
    <property type="term" value="C:plasma membrane"/>
    <property type="evidence" value="ECO:0007669"/>
    <property type="project" value="UniProtKB-SubCell"/>
</dbReference>
<dbReference type="RefSeq" id="WP_016196509.1">
    <property type="nucleotide sequence ID" value="NZ_AQPN01000110.1"/>
</dbReference>
<sequence>MTLNLYFDYVIFPILTVTVILVFIRLFKGPELVDRVVALDLLITIGIALITVYSIRSAEAIFLDVAMIFALIAFLGTIAFSFYLDKQEKK</sequence>
<proteinExistence type="inferred from homology"/>
<evidence type="ECO:0000256" key="1">
    <source>
        <dbReference type="ARBA" id="ARBA00004651"/>
    </source>
</evidence>
<feature type="transmembrane region" description="Helical" evidence="9">
    <location>
        <begin position="36"/>
        <end position="55"/>
    </location>
</feature>
<reference evidence="10 11" key="1">
    <citation type="journal article" date="2013" name="Genome Announc.">
        <title>Draft Genome Sequence of Arcticibacter svalbardensis Strain MN12-7T, a Member of the Family Sphingobacteriaceae Isolated from an Arctic Soil Sample.</title>
        <authorList>
            <person name="Shivaji S."/>
            <person name="Ara S."/>
            <person name="Prasad S."/>
            <person name="Manasa B.P."/>
            <person name="Begum Z."/>
            <person name="Singh A."/>
            <person name="Kumar Pinnaka A."/>
        </authorList>
    </citation>
    <scope>NUCLEOTIDE SEQUENCE [LARGE SCALE GENOMIC DNA]</scope>
    <source>
        <strain evidence="10 11">MN12-7</strain>
    </source>
</reference>
<dbReference type="GO" id="GO:0015385">
    <property type="term" value="F:sodium:proton antiporter activity"/>
    <property type="evidence" value="ECO:0007669"/>
    <property type="project" value="TreeGrafter"/>
</dbReference>
<evidence type="ECO:0000313" key="11">
    <source>
        <dbReference type="Proteomes" id="UP000014174"/>
    </source>
</evidence>
<evidence type="ECO:0000256" key="8">
    <source>
        <dbReference type="PIRNR" id="PIRNR028784"/>
    </source>
</evidence>
<evidence type="ECO:0000256" key="7">
    <source>
        <dbReference type="ARBA" id="ARBA00023136"/>
    </source>
</evidence>
<keyword evidence="7 8" id="KW-0472">Membrane</keyword>
<dbReference type="EMBL" id="AQPN01000110">
    <property type="protein sequence ID" value="EOR93567.1"/>
    <property type="molecule type" value="Genomic_DNA"/>
</dbReference>
<evidence type="ECO:0000256" key="6">
    <source>
        <dbReference type="ARBA" id="ARBA00022989"/>
    </source>
</evidence>
<keyword evidence="3 8" id="KW-0813">Transport</keyword>
<evidence type="ECO:0000313" key="10">
    <source>
        <dbReference type="EMBL" id="EOR93567.1"/>
    </source>
</evidence>
<evidence type="ECO:0000256" key="4">
    <source>
        <dbReference type="ARBA" id="ARBA00022475"/>
    </source>
</evidence>
<feature type="transmembrane region" description="Helical" evidence="9">
    <location>
        <begin position="6"/>
        <end position="24"/>
    </location>
</feature>
<dbReference type="InterPro" id="IPR007208">
    <property type="entry name" value="MrpF/PhaF-like"/>
</dbReference>